<sequence>MNICMPGKYDNKNKTCFDLDELIELCSAYNRYIAKNGMKLNKDKTHDMEFIKIKSDKPYLLKELKSRFEKECHNDELCITKQKFMNEIINEYHDQILNKTFRKTGPDGSTEWLSNTDIDEIMFPYENVYLDFKFMGAVPSDCGELKSCSLYRLDYDNLLKKRKSKIGIIFNHDTHDEPGSHWVALYIDLDKFDIYYCDSTGHEPINNIKKIIDSHLTYCKNKQRKANYKINTKAYQTDGSECGIYSCNFLIRILSGESFDDIVKNSLNFKQINSCRNVYFNNNPSKEIPHKLCDPSIN</sequence>
<reference evidence="4" key="1">
    <citation type="journal article" date="2020" name="Nature">
        <title>Giant virus diversity and host interactions through global metagenomics.</title>
        <authorList>
            <person name="Schulz F."/>
            <person name="Roux S."/>
            <person name="Paez-Espino D."/>
            <person name="Jungbluth S."/>
            <person name="Walsh D.A."/>
            <person name="Denef V.J."/>
            <person name="McMahon K.D."/>
            <person name="Konstantinidis K.T."/>
            <person name="Eloe-Fadrosh E.A."/>
            <person name="Kyrpides N.C."/>
            <person name="Woyke T."/>
        </authorList>
    </citation>
    <scope>NUCLEOTIDE SEQUENCE</scope>
    <source>
        <strain evidence="4">GVMAG-S-1014582-52</strain>
    </source>
</reference>
<dbReference type="SUPFAM" id="SSF54001">
    <property type="entry name" value="Cysteine proteinases"/>
    <property type="match status" value="1"/>
</dbReference>
<evidence type="ECO:0000256" key="1">
    <source>
        <dbReference type="ARBA" id="ARBA00022670"/>
    </source>
</evidence>
<evidence type="ECO:0000313" key="4">
    <source>
        <dbReference type="EMBL" id="QHU33225.1"/>
    </source>
</evidence>
<evidence type="ECO:0000259" key="3">
    <source>
        <dbReference type="PROSITE" id="PS50600"/>
    </source>
</evidence>
<keyword evidence="1" id="KW-0645">Protease</keyword>
<name>A0A6C0LT87_9ZZZZ</name>
<dbReference type="EMBL" id="MN740556">
    <property type="protein sequence ID" value="QHU33225.1"/>
    <property type="molecule type" value="Genomic_DNA"/>
</dbReference>
<proteinExistence type="predicted"/>
<keyword evidence="2" id="KW-0378">Hydrolase</keyword>
<organism evidence="4">
    <name type="scientific">viral metagenome</name>
    <dbReference type="NCBI Taxonomy" id="1070528"/>
    <lineage>
        <taxon>unclassified sequences</taxon>
        <taxon>metagenomes</taxon>
        <taxon>organismal metagenomes</taxon>
    </lineage>
</organism>
<protein>
    <recommendedName>
        <fullName evidence="3">Ubiquitin-like protease family profile domain-containing protein</fullName>
    </recommendedName>
</protein>
<dbReference type="PROSITE" id="PS50600">
    <property type="entry name" value="ULP_PROTEASE"/>
    <property type="match status" value="1"/>
</dbReference>
<dbReference type="Pfam" id="PF02902">
    <property type="entry name" value="Peptidase_C48"/>
    <property type="match status" value="1"/>
</dbReference>
<dbReference type="GO" id="GO:0008234">
    <property type="term" value="F:cysteine-type peptidase activity"/>
    <property type="evidence" value="ECO:0007669"/>
    <property type="project" value="InterPro"/>
</dbReference>
<dbReference type="GO" id="GO:0006508">
    <property type="term" value="P:proteolysis"/>
    <property type="evidence" value="ECO:0007669"/>
    <property type="project" value="UniProtKB-KW"/>
</dbReference>
<dbReference type="Gene3D" id="3.40.395.10">
    <property type="entry name" value="Adenoviral Proteinase, Chain A"/>
    <property type="match status" value="1"/>
</dbReference>
<evidence type="ECO:0000256" key="2">
    <source>
        <dbReference type="ARBA" id="ARBA00022801"/>
    </source>
</evidence>
<dbReference type="AlphaFoldDB" id="A0A6C0LT87"/>
<feature type="domain" description="Ubiquitin-like protease family profile" evidence="3">
    <location>
        <begin position="51"/>
        <end position="253"/>
    </location>
</feature>
<accession>A0A6C0LT87</accession>
<dbReference type="InterPro" id="IPR038765">
    <property type="entry name" value="Papain-like_cys_pep_sf"/>
</dbReference>
<dbReference type="InterPro" id="IPR003653">
    <property type="entry name" value="Peptidase_C48_C"/>
</dbReference>